<keyword evidence="2" id="KW-1185">Reference proteome</keyword>
<dbReference type="EMBL" id="JAMKPW020000041">
    <property type="protein sequence ID" value="KAK8196717.1"/>
    <property type="molecule type" value="Genomic_DNA"/>
</dbReference>
<sequence length="66" mass="7444">MTGLHREEDKNLKYVADQQSTSSGSGGWEEGAIEFANGRAGRAINRREEIQKRRDQPCTSYQLQGM</sequence>
<evidence type="ECO:0000313" key="1">
    <source>
        <dbReference type="EMBL" id="KAK8196717.1"/>
    </source>
</evidence>
<name>A0ACC3S718_9PEZI</name>
<organism evidence="1 2">
    <name type="scientific">Zalaria obscura</name>
    <dbReference type="NCBI Taxonomy" id="2024903"/>
    <lineage>
        <taxon>Eukaryota</taxon>
        <taxon>Fungi</taxon>
        <taxon>Dikarya</taxon>
        <taxon>Ascomycota</taxon>
        <taxon>Pezizomycotina</taxon>
        <taxon>Dothideomycetes</taxon>
        <taxon>Dothideomycetidae</taxon>
        <taxon>Dothideales</taxon>
        <taxon>Zalariaceae</taxon>
        <taxon>Zalaria</taxon>
    </lineage>
</organism>
<evidence type="ECO:0000313" key="2">
    <source>
        <dbReference type="Proteomes" id="UP001320706"/>
    </source>
</evidence>
<gene>
    <name evidence="1" type="ORF">M8818_006884</name>
</gene>
<comment type="caution">
    <text evidence="1">The sequence shown here is derived from an EMBL/GenBank/DDBJ whole genome shotgun (WGS) entry which is preliminary data.</text>
</comment>
<dbReference type="Proteomes" id="UP001320706">
    <property type="component" value="Unassembled WGS sequence"/>
</dbReference>
<accession>A0ACC3S718</accession>
<reference evidence="1" key="1">
    <citation type="submission" date="2024-02" db="EMBL/GenBank/DDBJ databases">
        <title>Metagenome Assembled Genome of Zalaria obscura JY119.</title>
        <authorList>
            <person name="Vighnesh L."/>
            <person name="Jagadeeshwari U."/>
            <person name="Venkata Ramana C."/>
            <person name="Sasikala C."/>
        </authorList>
    </citation>
    <scope>NUCLEOTIDE SEQUENCE</scope>
    <source>
        <strain evidence="1">JY119</strain>
    </source>
</reference>
<proteinExistence type="predicted"/>
<protein>
    <submittedName>
        <fullName evidence="1">Uncharacterized protein</fullName>
    </submittedName>
</protein>